<reference evidence="1 2" key="1">
    <citation type="journal article" date="2021" name="Appl. Environ. Microbiol.">
        <title>Genetic linkage and physical mapping for an oyster mushroom Pleurotus cornucopiae and QTL analysis for the trait cap color.</title>
        <authorList>
            <person name="Zhang Y."/>
            <person name="Gao W."/>
            <person name="Sonnenberg A."/>
            <person name="Chen Q."/>
            <person name="Zhang J."/>
            <person name="Huang C."/>
        </authorList>
    </citation>
    <scope>NUCLEOTIDE SEQUENCE [LARGE SCALE GENOMIC DNA]</scope>
    <source>
        <strain evidence="1">CCMSSC00406</strain>
    </source>
</reference>
<dbReference type="EMBL" id="WQMT02000007">
    <property type="protein sequence ID" value="KAG9220859.1"/>
    <property type="molecule type" value="Genomic_DNA"/>
</dbReference>
<evidence type="ECO:0000313" key="2">
    <source>
        <dbReference type="Proteomes" id="UP000824881"/>
    </source>
</evidence>
<organism evidence="1 2">
    <name type="scientific">Pleurotus cornucopiae</name>
    <name type="common">Cornucopia mushroom</name>
    <dbReference type="NCBI Taxonomy" id="5321"/>
    <lineage>
        <taxon>Eukaryota</taxon>
        <taxon>Fungi</taxon>
        <taxon>Dikarya</taxon>
        <taxon>Basidiomycota</taxon>
        <taxon>Agaricomycotina</taxon>
        <taxon>Agaricomycetes</taxon>
        <taxon>Agaricomycetidae</taxon>
        <taxon>Agaricales</taxon>
        <taxon>Pleurotineae</taxon>
        <taxon>Pleurotaceae</taxon>
        <taxon>Pleurotus</taxon>
    </lineage>
</organism>
<comment type="caution">
    <text evidence="1">The sequence shown here is derived from an EMBL/GenBank/DDBJ whole genome shotgun (WGS) entry which is preliminary data.</text>
</comment>
<protein>
    <submittedName>
        <fullName evidence="1">Uncharacterized protein</fullName>
    </submittedName>
</protein>
<gene>
    <name evidence="1" type="ORF">CCMSSC00406_0002541</name>
</gene>
<proteinExistence type="predicted"/>
<evidence type="ECO:0000313" key="1">
    <source>
        <dbReference type="EMBL" id="KAG9220859.1"/>
    </source>
</evidence>
<sequence>MDSPSARLALSAILRLPLQELRNLSVKQLESLKWHYSDLKLLPMLDSPARLSLSHHPLVGMLGALAALSSPFSLGRQGLPRTLSASSALDEDTELTRAPSKPSQEAPPLRLAVLMARPLSQVANHAASPGIRTAEKVLVAPLTESLTCSTSALSVSPPPTTHSRSPASPTPREPAGSPPLPPMSPPSHSSSDPSILLRIETPYNTTAFDYFLSWFPAILKQYPHLTYKLRHGFSMGEFPYLKKTLIWLNTPSALQYSAFIDEYFVEEVSVNRLSGPYTQSQVESILGGPFQFSPLTVDSQPQEGAEPKLRLCINLSKRSKAHPATNDYSDRRDFPTRFDSALQVSDIVSTIPFPQPARAA</sequence>
<dbReference type="Proteomes" id="UP000824881">
    <property type="component" value="Unassembled WGS sequence"/>
</dbReference>
<accession>A0ACB7IRP5</accession>
<keyword evidence="2" id="KW-1185">Reference proteome</keyword>
<name>A0ACB7IRP5_PLECO</name>